<proteinExistence type="predicted"/>
<gene>
    <name evidence="1" type="ORF">Nepgr_033844</name>
</gene>
<accession>A0AAD3TL56</accession>
<name>A0AAD3TL56_NEPGR</name>
<dbReference type="AlphaFoldDB" id="A0AAD3TL56"/>
<evidence type="ECO:0000313" key="1">
    <source>
        <dbReference type="EMBL" id="GMH32000.1"/>
    </source>
</evidence>
<dbReference type="EMBL" id="BSYO01000052">
    <property type="protein sequence ID" value="GMH32000.1"/>
    <property type="molecule type" value="Genomic_DNA"/>
</dbReference>
<protein>
    <submittedName>
        <fullName evidence="1">Uncharacterized protein</fullName>
    </submittedName>
</protein>
<keyword evidence="2" id="KW-1185">Reference proteome</keyword>
<sequence length="134" mass="14529">MKKQGTRHQLPPSTAPGFSTFPSAVVETGIIRNQIPPQYAATRLKAQQPKQYFSHLEPRPQPANYYIPAVPQLISSWGSPAESATASISNYQPSKIYGPAPTATHTGASTYQSIPAKCSRRKKCSKTTTPISSI</sequence>
<evidence type="ECO:0000313" key="2">
    <source>
        <dbReference type="Proteomes" id="UP001279734"/>
    </source>
</evidence>
<organism evidence="1 2">
    <name type="scientific">Nepenthes gracilis</name>
    <name type="common">Slender pitcher plant</name>
    <dbReference type="NCBI Taxonomy" id="150966"/>
    <lineage>
        <taxon>Eukaryota</taxon>
        <taxon>Viridiplantae</taxon>
        <taxon>Streptophyta</taxon>
        <taxon>Embryophyta</taxon>
        <taxon>Tracheophyta</taxon>
        <taxon>Spermatophyta</taxon>
        <taxon>Magnoliopsida</taxon>
        <taxon>eudicotyledons</taxon>
        <taxon>Gunneridae</taxon>
        <taxon>Pentapetalae</taxon>
        <taxon>Caryophyllales</taxon>
        <taxon>Nepenthaceae</taxon>
        <taxon>Nepenthes</taxon>
    </lineage>
</organism>
<comment type="caution">
    <text evidence="1">The sequence shown here is derived from an EMBL/GenBank/DDBJ whole genome shotgun (WGS) entry which is preliminary data.</text>
</comment>
<reference evidence="1" key="1">
    <citation type="submission" date="2023-05" db="EMBL/GenBank/DDBJ databases">
        <title>Nepenthes gracilis genome sequencing.</title>
        <authorList>
            <person name="Fukushima K."/>
        </authorList>
    </citation>
    <scope>NUCLEOTIDE SEQUENCE</scope>
    <source>
        <strain evidence="1">SING2019-196</strain>
    </source>
</reference>
<dbReference type="Proteomes" id="UP001279734">
    <property type="component" value="Unassembled WGS sequence"/>
</dbReference>